<dbReference type="EMBL" id="JADKNH010000019">
    <property type="protein sequence ID" value="MBF4695686.1"/>
    <property type="molecule type" value="Genomic_DNA"/>
</dbReference>
<dbReference type="PROSITE" id="PS00198">
    <property type="entry name" value="4FE4S_FER_1"/>
    <property type="match status" value="1"/>
</dbReference>
<evidence type="ECO:0000256" key="2">
    <source>
        <dbReference type="ARBA" id="ARBA00022723"/>
    </source>
</evidence>
<dbReference type="InterPro" id="IPR017900">
    <property type="entry name" value="4Fe4S_Fe_S_CS"/>
</dbReference>
<evidence type="ECO:0000313" key="7">
    <source>
        <dbReference type="Proteomes" id="UP000614200"/>
    </source>
</evidence>
<dbReference type="PANTHER" id="PTHR30002">
    <property type="entry name" value="EPOXYQUEUOSINE REDUCTASE"/>
    <property type="match status" value="1"/>
</dbReference>
<dbReference type="PANTHER" id="PTHR30002:SF4">
    <property type="entry name" value="EPOXYQUEUOSINE REDUCTASE"/>
    <property type="match status" value="1"/>
</dbReference>
<dbReference type="Gene3D" id="3.30.70.20">
    <property type="match status" value="1"/>
</dbReference>
<keyword evidence="4" id="KW-0411">Iron-sulfur</keyword>
<evidence type="ECO:0000259" key="5">
    <source>
        <dbReference type="PROSITE" id="PS51379"/>
    </source>
</evidence>
<keyword evidence="3" id="KW-0408">Iron</keyword>
<dbReference type="RefSeq" id="WP_194703926.1">
    <property type="nucleotide sequence ID" value="NZ_JADKNH010000019.1"/>
</dbReference>
<reference evidence="6 7" key="1">
    <citation type="submission" date="2020-11" db="EMBL/GenBank/DDBJ databases">
        <title>Fusibacter basophilias sp. nov.</title>
        <authorList>
            <person name="Qiu D."/>
        </authorList>
    </citation>
    <scope>NUCLEOTIDE SEQUENCE [LARGE SCALE GENOMIC DNA]</scope>
    <source>
        <strain evidence="6 7">Q10-2</strain>
    </source>
</reference>
<dbReference type="Proteomes" id="UP000614200">
    <property type="component" value="Unassembled WGS sequence"/>
</dbReference>
<protein>
    <recommendedName>
        <fullName evidence="5">4Fe-4S ferredoxin-type domain-containing protein</fullName>
    </recommendedName>
</protein>
<keyword evidence="2" id="KW-0479">Metal-binding</keyword>
<keyword evidence="7" id="KW-1185">Reference proteome</keyword>
<dbReference type="InterPro" id="IPR004453">
    <property type="entry name" value="QueG"/>
</dbReference>
<comment type="caution">
    <text evidence="6">The sequence shown here is derived from an EMBL/GenBank/DDBJ whole genome shotgun (WGS) entry which is preliminary data.</text>
</comment>
<evidence type="ECO:0000256" key="1">
    <source>
        <dbReference type="ARBA" id="ARBA00022485"/>
    </source>
</evidence>
<evidence type="ECO:0000256" key="3">
    <source>
        <dbReference type="ARBA" id="ARBA00023004"/>
    </source>
</evidence>
<sequence>MNLNMKEKKANFNVNVNTVNTAIGILFSQMDGILSQAQLSYYDFLYMGLESIKKMRAHERALIEDIQLDPFRTEFEPEPHKRSFFNMLEKKIKPGESLMLFSVALPYPRQTTGLSKSLGVVDGSSWYYDYHYHLRARMDNALKIFSEIEGIRIKESDCFVDTSDYIDRELAFLCGLGSYGKNHMLIHPELGTQFHIGHMYMILGEQEHSLFSKVESESALNARRHYTGCKECDKCVKACPAGICGVLKMNRLKCISYLTQTKRALTLDEMKRMRNRIYGCDICQNACPSNRARDENKTNLRHIDHWLVNDFEGIDLLESLKLSQRAFKRQYGERGFAWRGGKIFKRNILIAIGNSKDPSFFKSIKELAELNEDVFLQPYYEYALIGTKPV</sequence>
<organism evidence="6 7">
    <name type="scientific">Fusibacter ferrireducens</name>
    <dbReference type="NCBI Taxonomy" id="2785058"/>
    <lineage>
        <taxon>Bacteria</taxon>
        <taxon>Bacillati</taxon>
        <taxon>Bacillota</taxon>
        <taxon>Clostridia</taxon>
        <taxon>Eubacteriales</taxon>
        <taxon>Eubacteriales Family XII. Incertae Sedis</taxon>
        <taxon>Fusibacter</taxon>
    </lineage>
</organism>
<accession>A0ABS0A0C3</accession>
<keyword evidence="1" id="KW-0004">4Fe-4S</keyword>
<evidence type="ECO:0000313" key="6">
    <source>
        <dbReference type="EMBL" id="MBF4695686.1"/>
    </source>
</evidence>
<feature type="domain" description="4Fe-4S ferredoxin-type" evidence="5">
    <location>
        <begin position="220"/>
        <end position="249"/>
    </location>
</feature>
<dbReference type="InterPro" id="IPR017896">
    <property type="entry name" value="4Fe4S_Fe-S-bd"/>
</dbReference>
<dbReference type="SUPFAM" id="SSF54862">
    <property type="entry name" value="4Fe-4S ferredoxins"/>
    <property type="match status" value="1"/>
</dbReference>
<name>A0ABS0A0C3_9FIRM</name>
<proteinExistence type="predicted"/>
<dbReference type="Pfam" id="PF13484">
    <property type="entry name" value="Fer4_16"/>
    <property type="match status" value="1"/>
</dbReference>
<gene>
    <name evidence="6" type="ORF">ISU02_21535</name>
</gene>
<dbReference type="PROSITE" id="PS51379">
    <property type="entry name" value="4FE4S_FER_2"/>
    <property type="match status" value="1"/>
</dbReference>
<evidence type="ECO:0000256" key="4">
    <source>
        <dbReference type="ARBA" id="ARBA00023014"/>
    </source>
</evidence>